<dbReference type="Proteomes" id="UP000321046">
    <property type="component" value="Unassembled WGS sequence"/>
</dbReference>
<evidence type="ECO:0000313" key="2">
    <source>
        <dbReference type="EMBL" id="TXD33807.1"/>
    </source>
</evidence>
<name>A0A5C6WWN7_9DELT</name>
<dbReference type="InterPro" id="IPR029058">
    <property type="entry name" value="AB_hydrolase_fold"/>
</dbReference>
<accession>A0A5C6WWN7</accession>
<dbReference type="GO" id="GO:0016787">
    <property type="term" value="F:hydrolase activity"/>
    <property type="evidence" value="ECO:0007669"/>
    <property type="project" value="UniProtKB-KW"/>
</dbReference>
<dbReference type="Pfam" id="PF00561">
    <property type="entry name" value="Abhydrolase_1"/>
    <property type="match status" value="1"/>
</dbReference>
<feature type="domain" description="AB hydrolase-1" evidence="1">
    <location>
        <begin position="22"/>
        <end position="260"/>
    </location>
</feature>
<sequence length="284" mass="31004">MMETFPFEELSIRYRRTGSGAPVVMLHNGGTSHVIWNEVIERLEGFEVFALDLLGFGASSKPGKGYELSRHVAILKAFIEAHDLAPVRLVGNCMGSATSLAYAMAHPQNVRAMVLINTLTAATFETGIYSLLYGLPERAPGVVEVMSRIPLGSRFGALGVRSQLGRRGLARKVHRQKELASCYASASQSRALLEVLADIPNYSVLDAFEPPADFPPICTVWGLENRVLPPGPGRVWVEGLRPQREAWLEGCGHLPMLEDPERVAAIIMSFMSSEPTDAGHDHAL</sequence>
<dbReference type="RefSeq" id="WP_146975633.1">
    <property type="nucleotide sequence ID" value="NZ_VOSL01000059.1"/>
</dbReference>
<dbReference type="InterPro" id="IPR000073">
    <property type="entry name" value="AB_hydrolase_1"/>
</dbReference>
<comment type="caution">
    <text evidence="2">The sequence shown here is derived from an EMBL/GenBank/DDBJ whole genome shotgun (WGS) entry which is preliminary data.</text>
</comment>
<dbReference type="InterPro" id="IPR000639">
    <property type="entry name" value="Epox_hydrolase-like"/>
</dbReference>
<gene>
    <name evidence="2" type="ORF">FRC96_15155</name>
</gene>
<keyword evidence="2" id="KW-0378">Hydrolase</keyword>
<dbReference type="OrthoDB" id="5342129at2"/>
<dbReference type="AlphaFoldDB" id="A0A5C6WWN7"/>
<dbReference type="PRINTS" id="PR00412">
    <property type="entry name" value="EPOXHYDRLASE"/>
</dbReference>
<dbReference type="PANTHER" id="PTHR46438">
    <property type="entry name" value="ALPHA/BETA-HYDROLASES SUPERFAMILY PROTEIN"/>
    <property type="match status" value="1"/>
</dbReference>
<reference evidence="2 3" key="1">
    <citation type="submission" date="2019-08" db="EMBL/GenBank/DDBJ databases">
        <title>Bradymonadales sp. TMQ2.</title>
        <authorList>
            <person name="Liang Q."/>
        </authorList>
    </citation>
    <scope>NUCLEOTIDE SEQUENCE [LARGE SCALE GENOMIC DNA]</scope>
    <source>
        <strain evidence="2 3">TMQ2</strain>
    </source>
</reference>
<organism evidence="2 3">
    <name type="scientific">Lujinxingia vulgaris</name>
    <dbReference type="NCBI Taxonomy" id="2600176"/>
    <lineage>
        <taxon>Bacteria</taxon>
        <taxon>Deltaproteobacteria</taxon>
        <taxon>Bradymonadales</taxon>
        <taxon>Lujinxingiaceae</taxon>
        <taxon>Lujinxingia</taxon>
    </lineage>
</organism>
<protein>
    <submittedName>
        <fullName evidence="2">Alpha/beta hydrolase</fullName>
    </submittedName>
</protein>
<dbReference type="PRINTS" id="PR00111">
    <property type="entry name" value="ABHYDROLASE"/>
</dbReference>
<evidence type="ECO:0000259" key="1">
    <source>
        <dbReference type="Pfam" id="PF00561"/>
    </source>
</evidence>
<dbReference type="SUPFAM" id="SSF53474">
    <property type="entry name" value="alpha/beta-Hydrolases"/>
    <property type="match status" value="1"/>
</dbReference>
<evidence type="ECO:0000313" key="3">
    <source>
        <dbReference type="Proteomes" id="UP000321046"/>
    </source>
</evidence>
<dbReference type="Gene3D" id="3.40.50.1820">
    <property type="entry name" value="alpha/beta hydrolase"/>
    <property type="match status" value="1"/>
</dbReference>
<proteinExistence type="predicted"/>
<dbReference type="PANTHER" id="PTHR46438:SF11">
    <property type="entry name" value="LIPASE-RELATED"/>
    <property type="match status" value="1"/>
</dbReference>
<dbReference type="EMBL" id="VOSL01000059">
    <property type="protein sequence ID" value="TXD33807.1"/>
    <property type="molecule type" value="Genomic_DNA"/>
</dbReference>